<dbReference type="Pfam" id="PF00534">
    <property type="entry name" value="Glycos_transf_1"/>
    <property type="match status" value="1"/>
</dbReference>
<dbReference type="InterPro" id="IPR001296">
    <property type="entry name" value="Glyco_trans_1"/>
</dbReference>
<protein>
    <submittedName>
        <fullName evidence="3">Glycosyltransferase</fullName>
    </submittedName>
</protein>
<reference evidence="3" key="2">
    <citation type="journal article" date="2021" name="PeerJ">
        <title>Extensive microbial diversity within the chicken gut microbiome revealed by metagenomics and culture.</title>
        <authorList>
            <person name="Gilroy R."/>
            <person name="Ravi A."/>
            <person name="Getino M."/>
            <person name="Pursley I."/>
            <person name="Horton D.L."/>
            <person name="Alikhan N.F."/>
            <person name="Baker D."/>
            <person name="Gharbi K."/>
            <person name="Hall N."/>
            <person name="Watson M."/>
            <person name="Adriaenssens E.M."/>
            <person name="Foster-Nyarko E."/>
            <person name="Jarju S."/>
            <person name="Secka A."/>
            <person name="Antonio M."/>
            <person name="Oren A."/>
            <person name="Chaudhuri R.R."/>
            <person name="La Ragione R."/>
            <person name="Hildebrand F."/>
            <person name="Pallen M.J."/>
        </authorList>
    </citation>
    <scope>NUCLEOTIDE SEQUENCE</scope>
    <source>
        <strain evidence="3">14700</strain>
    </source>
</reference>
<feature type="domain" description="Glycosyltransferase subfamily 4-like N-terminal" evidence="2">
    <location>
        <begin position="18"/>
        <end position="185"/>
    </location>
</feature>
<feature type="domain" description="Glycosyl transferase family 1" evidence="1">
    <location>
        <begin position="212"/>
        <end position="364"/>
    </location>
</feature>
<evidence type="ECO:0000259" key="2">
    <source>
        <dbReference type="Pfam" id="PF13439"/>
    </source>
</evidence>
<dbReference type="Gene3D" id="3.40.50.2000">
    <property type="entry name" value="Glycogen Phosphorylase B"/>
    <property type="match status" value="2"/>
</dbReference>
<dbReference type="Pfam" id="PF13439">
    <property type="entry name" value="Glyco_transf_4"/>
    <property type="match status" value="1"/>
</dbReference>
<dbReference type="PANTHER" id="PTHR45947">
    <property type="entry name" value="SULFOQUINOVOSYL TRANSFERASE SQD2"/>
    <property type="match status" value="1"/>
</dbReference>
<evidence type="ECO:0000313" key="3">
    <source>
        <dbReference type="EMBL" id="MBO8468878.1"/>
    </source>
</evidence>
<accession>A0A9D9IA74</accession>
<reference evidence="3" key="1">
    <citation type="submission" date="2020-10" db="EMBL/GenBank/DDBJ databases">
        <authorList>
            <person name="Gilroy R."/>
        </authorList>
    </citation>
    <scope>NUCLEOTIDE SEQUENCE</scope>
    <source>
        <strain evidence="3">14700</strain>
    </source>
</reference>
<dbReference type="InterPro" id="IPR050194">
    <property type="entry name" value="Glycosyltransferase_grp1"/>
</dbReference>
<sequence>MEKIVAGEFSESYPPLMDGVGQVVKNYERILRNDFGYDTRVVTTYSTQTGLPSDDDGNIIRFPMTPVKGLGAYGITVMKRDIKKRATGIDYDIIHTHSPFSIGSLGRRIAAKQHIPHVTTFHSQFRKDILGFTHSRILADIGTSYLVRHYEKADCVIVPSKGSIPVLRDYGYKGDITVIENGTDLKPPTDEERAAYRAKALSLLKRDSISVPVFLYIGQHSDKKNIPLTLGSLKILKERNIEFLMIFVGGGEDKEKYVKMVAEYNLQDNVIFYGITRNREDIAAFYSLADIFLFPSAYDTSSLTTRETSAFSLPCLFIESVTSEGFEDGINGFIAQPNPESYAENIIRIISDGELRKTVGKNALETRYRSFYDAAKEIDELYRKLISH</sequence>
<dbReference type="Proteomes" id="UP000810292">
    <property type="component" value="Unassembled WGS sequence"/>
</dbReference>
<dbReference type="AlphaFoldDB" id="A0A9D9IA74"/>
<gene>
    <name evidence="3" type="ORF">IAA72_03735</name>
</gene>
<evidence type="ECO:0000313" key="4">
    <source>
        <dbReference type="Proteomes" id="UP000810292"/>
    </source>
</evidence>
<dbReference type="PANTHER" id="PTHR45947:SF3">
    <property type="entry name" value="SULFOQUINOVOSYL TRANSFERASE SQD2"/>
    <property type="match status" value="1"/>
</dbReference>
<evidence type="ECO:0000259" key="1">
    <source>
        <dbReference type="Pfam" id="PF00534"/>
    </source>
</evidence>
<organism evidence="3 4">
    <name type="scientific">Candidatus Ornithospirochaeta stercoravium</name>
    <dbReference type="NCBI Taxonomy" id="2840897"/>
    <lineage>
        <taxon>Bacteria</taxon>
        <taxon>Pseudomonadati</taxon>
        <taxon>Spirochaetota</taxon>
        <taxon>Spirochaetia</taxon>
        <taxon>Spirochaetales</taxon>
        <taxon>Spirochaetaceae</taxon>
        <taxon>Spirochaetaceae incertae sedis</taxon>
        <taxon>Candidatus Ornithospirochaeta</taxon>
    </lineage>
</organism>
<name>A0A9D9IA74_9SPIO</name>
<dbReference type="EMBL" id="JADIMF010000059">
    <property type="protein sequence ID" value="MBO8468878.1"/>
    <property type="molecule type" value="Genomic_DNA"/>
</dbReference>
<comment type="caution">
    <text evidence="3">The sequence shown here is derived from an EMBL/GenBank/DDBJ whole genome shotgun (WGS) entry which is preliminary data.</text>
</comment>
<dbReference type="GO" id="GO:0016757">
    <property type="term" value="F:glycosyltransferase activity"/>
    <property type="evidence" value="ECO:0007669"/>
    <property type="project" value="InterPro"/>
</dbReference>
<dbReference type="SUPFAM" id="SSF53756">
    <property type="entry name" value="UDP-Glycosyltransferase/glycogen phosphorylase"/>
    <property type="match status" value="1"/>
</dbReference>
<dbReference type="InterPro" id="IPR028098">
    <property type="entry name" value="Glyco_trans_4-like_N"/>
</dbReference>
<proteinExistence type="predicted"/>